<dbReference type="EMBL" id="UEGW01000001">
    <property type="protein sequence ID" value="SRX93316.1"/>
    <property type="molecule type" value="Genomic_DNA"/>
</dbReference>
<organism evidence="3 4">
    <name type="scientific">Mycobacterium shimoidei</name>
    <dbReference type="NCBI Taxonomy" id="29313"/>
    <lineage>
        <taxon>Bacteria</taxon>
        <taxon>Bacillati</taxon>
        <taxon>Actinomycetota</taxon>
        <taxon>Actinomycetes</taxon>
        <taxon>Mycobacteriales</taxon>
        <taxon>Mycobacteriaceae</taxon>
        <taxon>Mycobacterium</taxon>
    </lineage>
</organism>
<evidence type="ECO:0000256" key="1">
    <source>
        <dbReference type="SAM" id="SignalP"/>
    </source>
</evidence>
<proteinExistence type="predicted"/>
<dbReference type="PROSITE" id="PS51704">
    <property type="entry name" value="GP_PDE"/>
    <property type="match status" value="1"/>
</dbReference>
<reference evidence="3 4" key="1">
    <citation type="submission" date="2018-05" db="EMBL/GenBank/DDBJ databases">
        <authorList>
            <consortium name="IHU Genomes"/>
        </authorList>
    </citation>
    <scope>NUCLEOTIDE SEQUENCE [LARGE SCALE GENOMIC DNA]</scope>
    <source>
        <strain evidence="3 4">P7336</strain>
    </source>
</reference>
<dbReference type="STRING" id="29313.BHQ16_04200"/>
<evidence type="ECO:0000259" key="2">
    <source>
        <dbReference type="PROSITE" id="PS51704"/>
    </source>
</evidence>
<dbReference type="Pfam" id="PF03009">
    <property type="entry name" value="GDPD"/>
    <property type="match status" value="1"/>
</dbReference>
<feature type="domain" description="GP-PDE" evidence="2">
    <location>
        <begin position="14"/>
        <end position="283"/>
    </location>
</feature>
<dbReference type="Proteomes" id="UP000252015">
    <property type="component" value="Unassembled WGS sequence"/>
</dbReference>
<gene>
    <name evidence="3" type="ORF">MSP7336_01553</name>
</gene>
<keyword evidence="4" id="KW-1185">Reference proteome</keyword>
<keyword evidence="1" id="KW-0732">Signal</keyword>
<dbReference type="GO" id="GO:0006629">
    <property type="term" value="P:lipid metabolic process"/>
    <property type="evidence" value="ECO:0007669"/>
    <property type="project" value="InterPro"/>
</dbReference>
<feature type="signal peptide" evidence="1">
    <location>
        <begin position="1"/>
        <end position="24"/>
    </location>
</feature>
<dbReference type="Gene3D" id="3.20.20.190">
    <property type="entry name" value="Phosphatidylinositol (PI) phosphodiesterase"/>
    <property type="match status" value="1"/>
</dbReference>
<dbReference type="SUPFAM" id="SSF51695">
    <property type="entry name" value="PLC-like phosphodiesterases"/>
    <property type="match status" value="1"/>
</dbReference>
<evidence type="ECO:0000313" key="4">
    <source>
        <dbReference type="Proteomes" id="UP000252015"/>
    </source>
</evidence>
<dbReference type="AlphaFoldDB" id="A0A375YWS1"/>
<dbReference type="InterPro" id="IPR017946">
    <property type="entry name" value="PLC-like_Pdiesterase_TIM-brl"/>
</dbReference>
<evidence type="ECO:0000313" key="3">
    <source>
        <dbReference type="EMBL" id="SRX93316.1"/>
    </source>
</evidence>
<dbReference type="PANTHER" id="PTHR46211:SF14">
    <property type="entry name" value="GLYCEROPHOSPHODIESTER PHOSPHODIESTERASE"/>
    <property type="match status" value="1"/>
</dbReference>
<sequence length="296" mass="31874">MRLRRRVLVLAVVVVLGAHPTATAQSSDFDVVAHQGGASALEIGVSTLEFDIGITKDHQPVVWHDQDIHPLKCTDRGPVSAADPEYPYVGKLVHELTLAQVRTLDCGGPIATLPEIFALSDSYHAEVRYDIETKVDPEEPSATAAPDEFVDVIVAAASAAGKIDRIEIQSFDWRTLVITRQLHPSIPVVTLWNQTTWRPRSPWLAGIDPAVVGDPVIAARMIGASIISPVYSLVDAALVERAHALGLKVLPWTVNEADDMHALIAAGVDGIITDYPAVLRTVMAKLGMPAPAPAHR</sequence>
<name>A0A375YWS1_MYCSH</name>
<protein>
    <submittedName>
        <fullName evidence="3">Glycerophosphoryl diester phosphodiesterase [Tsukamurella paurometabola DSM]</fullName>
    </submittedName>
</protein>
<accession>A0A375YWS1</accession>
<dbReference type="InterPro" id="IPR030395">
    <property type="entry name" value="GP_PDE_dom"/>
</dbReference>
<dbReference type="GO" id="GO:0008081">
    <property type="term" value="F:phosphoric diester hydrolase activity"/>
    <property type="evidence" value="ECO:0007669"/>
    <property type="project" value="InterPro"/>
</dbReference>
<dbReference type="PANTHER" id="PTHR46211">
    <property type="entry name" value="GLYCEROPHOSPHORYL DIESTER PHOSPHODIESTERASE"/>
    <property type="match status" value="1"/>
</dbReference>
<feature type="chain" id="PRO_5016812045" evidence="1">
    <location>
        <begin position="25"/>
        <end position="296"/>
    </location>
</feature>